<protein>
    <submittedName>
        <fullName evidence="1">Uncharacterized protein</fullName>
    </submittedName>
</protein>
<name>A0A8T9BA82_9HELO</name>
<dbReference type="AlphaFoldDB" id="A0A8T9BA82"/>
<dbReference type="Proteomes" id="UP000469559">
    <property type="component" value="Unassembled WGS sequence"/>
</dbReference>
<proteinExistence type="predicted"/>
<comment type="caution">
    <text evidence="1">The sequence shown here is derived from an EMBL/GenBank/DDBJ whole genome shotgun (WGS) entry which is preliminary data.</text>
</comment>
<dbReference type="OrthoDB" id="2687876at2759"/>
<reference evidence="1 2" key="1">
    <citation type="submission" date="2018-05" db="EMBL/GenBank/DDBJ databases">
        <title>Whole genome sequencing for identification of molecular markers to develop diagnostic detection tools for the regulated plant pathogen Lachnellula willkommii.</title>
        <authorList>
            <person name="Giroux E."/>
            <person name="Bilodeau G."/>
        </authorList>
    </citation>
    <scope>NUCLEOTIDE SEQUENCE [LARGE SCALE GENOMIC DNA]</scope>
    <source>
        <strain evidence="1 2">CBS 203.66</strain>
    </source>
</reference>
<gene>
    <name evidence="1" type="ORF">LARI1_G005111</name>
</gene>
<organism evidence="1 2">
    <name type="scientific">Lachnellula arida</name>
    <dbReference type="NCBI Taxonomy" id="1316785"/>
    <lineage>
        <taxon>Eukaryota</taxon>
        <taxon>Fungi</taxon>
        <taxon>Dikarya</taxon>
        <taxon>Ascomycota</taxon>
        <taxon>Pezizomycotina</taxon>
        <taxon>Leotiomycetes</taxon>
        <taxon>Helotiales</taxon>
        <taxon>Lachnaceae</taxon>
        <taxon>Lachnellula</taxon>
    </lineage>
</organism>
<dbReference type="EMBL" id="QGMF01000383">
    <property type="protein sequence ID" value="TVY16321.1"/>
    <property type="molecule type" value="Genomic_DNA"/>
</dbReference>
<evidence type="ECO:0000313" key="1">
    <source>
        <dbReference type="EMBL" id="TVY16321.1"/>
    </source>
</evidence>
<sequence length="157" mass="16902">MAESKPIQVLQLEVDPETSGGEFRIPVAGKAVKYLTIDPGIYDADDMCFTPLFVPRLPPLPPGDWNVGRISQDPATTERKPHFAKCNATKEILPAIDHLALAMGKKLLSNVYEATSSPHFNSTVVVAKFACSRYLTGKRPCTSASPVMGSGLDSSPT</sequence>
<accession>A0A8T9BA82</accession>
<keyword evidence="2" id="KW-1185">Reference proteome</keyword>
<evidence type="ECO:0000313" key="2">
    <source>
        <dbReference type="Proteomes" id="UP000469559"/>
    </source>
</evidence>